<comment type="similarity">
    <text evidence="2">In the N-terminal section; belongs to the zinc metallo-hydrolase group 3 family.</text>
</comment>
<dbReference type="InterPro" id="IPR036866">
    <property type="entry name" value="RibonucZ/Hydroxyglut_hydro"/>
</dbReference>
<dbReference type="SUPFAM" id="SSF56281">
    <property type="entry name" value="Metallo-hydrolase/oxidoreductase"/>
    <property type="match status" value="1"/>
</dbReference>
<protein>
    <submittedName>
        <fullName evidence="4">FprA family A-type flavoprotein</fullName>
    </submittedName>
</protein>
<gene>
    <name evidence="4" type="ORF">IAC32_06340</name>
</gene>
<dbReference type="EMBL" id="JADIMR010000094">
    <property type="protein sequence ID" value="MBO8447345.1"/>
    <property type="molecule type" value="Genomic_DNA"/>
</dbReference>
<dbReference type="InterPro" id="IPR008254">
    <property type="entry name" value="Flavodoxin/NO_synth"/>
</dbReference>
<dbReference type="PROSITE" id="PS50902">
    <property type="entry name" value="FLAVODOXIN_LIKE"/>
    <property type="match status" value="1"/>
</dbReference>
<reference evidence="4" key="2">
    <citation type="journal article" date="2021" name="PeerJ">
        <title>Extensive microbial diversity within the chicken gut microbiome revealed by metagenomics and culture.</title>
        <authorList>
            <person name="Gilroy R."/>
            <person name="Ravi A."/>
            <person name="Getino M."/>
            <person name="Pursley I."/>
            <person name="Horton D.L."/>
            <person name="Alikhan N.F."/>
            <person name="Baker D."/>
            <person name="Gharbi K."/>
            <person name="Hall N."/>
            <person name="Watson M."/>
            <person name="Adriaenssens E.M."/>
            <person name="Foster-Nyarko E."/>
            <person name="Jarju S."/>
            <person name="Secka A."/>
            <person name="Antonio M."/>
            <person name="Oren A."/>
            <person name="Chaudhuri R.R."/>
            <person name="La Ragione R."/>
            <person name="Hildebrand F."/>
            <person name="Pallen M.J."/>
        </authorList>
    </citation>
    <scope>NUCLEOTIDE SEQUENCE</scope>
    <source>
        <strain evidence="4">D3-1215</strain>
    </source>
</reference>
<reference evidence="4" key="1">
    <citation type="submission" date="2020-10" db="EMBL/GenBank/DDBJ databases">
        <authorList>
            <person name="Gilroy R."/>
        </authorList>
    </citation>
    <scope>NUCLEOTIDE SEQUENCE</scope>
    <source>
        <strain evidence="4">D3-1215</strain>
    </source>
</reference>
<dbReference type="AlphaFoldDB" id="A0A9D9HAN8"/>
<dbReference type="InterPro" id="IPR001279">
    <property type="entry name" value="Metallo-B-lactamas"/>
</dbReference>
<dbReference type="PANTHER" id="PTHR43717:SF1">
    <property type="entry name" value="ANAEROBIC NITRIC OXIDE REDUCTASE FLAVORUBREDOXIN"/>
    <property type="match status" value="1"/>
</dbReference>
<dbReference type="GO" id="GO:0046872">
    <property type="term" value="F:metal ion binding"/>
    <property type="evidence" value="ECO:0007669"/>
    <property type="project" value="InterPro"/>
</dbReference>
<proteinExistence type="inferred from homology"/>
<evidence type="ECO:0000256" key="1">
    <source>
        <dbReference type="ARBA" id="ARBA00001917"/>
    </source>
</evidence>
<dbReference type="Proteomes" id="UP000823637">
    <property type="component" value="Unassembled WGS sequence"/>
</dbReference>
<dbReference type="InterPro" id="IPR029039">
    <property type="entry name" value="Flavoprotein-like_sf"/>
</dbReference>
<comment type="caution">
    <text evidence="4">The sequence shown here is derived from an EMBL/GenBank/DDBJ whole genome shotgun (WGS) entry which is preliminary data.</text>
</comment>
<dbReference type="SMART" id="SM00849">
    <property type="entry name" value="Lactamase_B"/>
    <property type="match status" value="1"/>
</dbReference>
<organism evidence="4 5">
    <name type="scientific">Candidatus Enterocola intestinipullorum</name>
    <dbReference type="NCBI Taxonomy" id="2840783"/>
    <lineage>
        <taxon>Bacteria</taxon>
        <taxon>Pseudomonadati</taxon>
        <taxon>Bacteroidota</taxon>
        <taxon>Bacteroidia</taxon>
        <taxon>Bacteroidales</taxon>
        <taxon>Candidatus Enterocola</taxon>
    </lineage>
</organism>
<evidence type="ECO:0000256" key="2">
    <source>
        <dbReference type="ARBA" id="ARBA00007121"/>
    </source>
</evidence>
<dbReference type="PIRSF" id="PIRSF005243">
    <property type="entry name" value="ROO"/>
    <property type="match status" value="1"/>
</dbReference>
<dbReference type="InterPro" id="IPR045761">
    <property type="entry name" value="ODP_dom"/>
</dbReference>
<dbReference type="SUPFAM" id="SSF52218">
    <property type="entry name" value="Flavoproteins"/>
    <property type="match status" value="1"/>
</dbReference>
<dbReference type="InterPro" id="IPR001226">
    <property type="entry name" value="Flavodoxin_CS"/>
</dbReference>
<evidence type="ECO:0000313" key="5">
    <source>
        <dbReference type="Proteomes" id="UP000823637"/>
    </source>
</evidence>
<name>A0A9D9HAN8_9BACT</name>
<dbReference type="GO" id="GO:0016491">
    <property type="term" value="F:oxidoreductase activity"/>
    <property type="evidence" value="ECO:0007669"/>
    <property type="project" value="InterPro"/>
</dbReference>
<dbReference type="CDD" id="cd07709">
    <property type="entry name" value="flavodiiron_proteins_MBL-fold"/>
    <property type="match status" value="1"/>
</dbReference>
<dbReference type="Gene3D" id="3.60.15.10">
    <property type="entry name" value="Ribonuclease Z/Hydroxyacylglutathione hydrolase-like"/>
    <property type="match status" value="1"/>
</dbReference>
<evidence type="ECO:0000259" key="3">
    <source>
        <dbReference type="PROSITE" id="PS50902"/>
    </source>
</evidence>
<dbReference type="InterPro" id="IPR016440">
    <property type="entry name" value="Rubredoxin-O_OxRdtase"/>
</dbReference>
<dbReference type="Pfam" id="PF19583">
    <property type="entry name" value="ODP"/>
    <property type="match status" value="1"/>
</dbReference>
<dbReference type="Pfam" id="PF00258">
    <property type="entry name" value="Flavodoxin_1"/>
    <property type="match status" value="1"/>
</dbReference>
<feature type="domain" description="Flavodoxin-like" evidence="3">
    <location>
        <begin position="252"/>
        <end position="391"/>
    </location>
</feature>
<dbReference type="GO" id="GO:0009055">
    <property type="term" value="F:electron transfer activity"/>
    <property type="evidence" value="ECO:0007669"/>
    <property type="project" value="InterPro"/>
</dbReference>
<evidence type="ECO:0000313" key="4">
    <source>
        <dbReference type="EMBL" id="MBO8447345.1"/>
    </source>
</evidence>
<accession>A0A9D9HAN8</accession>
<dbReference type="PANTHER" id="PTHR43717">
    <property type="entry name" value="ANAEROBIC NITRIC OXIDE REDUCTASE FLAVORUBREDOXIN"/>
    <property type="match status" value="1"/>
</dbReference>
<sequence>MYLEKKISEDIYYVGVNDRQTTLFEGLWELPAGVSYNSYLIKDDKTCLIDTVDALFAEQFTGRVAETLCGRKLDYLVVNHMEPDHSASIKAVRAMWPDVTIVGNAKTFAMLKGYFGITDNLLEVKDGSVLPLGRHDLSFYLTPMVHWIETMMTYDNSSRTLFSGDAFGCFGALDGHFIDTSFDTRKYIPEMVRYYSAIVGKYGVPVQKAFQKLSSLQISTVCSTHGPVWRERVSDVLALYNHLSLYDGKPGCVIVYGSMHGNTVRLAETIADSLAAEGVRNIILHDLSASSKARILADIFSYKGLVLGCPTYSNELFPPMAELIEMLRLRDVKPRFYACFGTCSWAGASAKKLAAFGEAMGYETVYPPVGQMHAISEESFRQCVELGKAMASKLVVSD</sequence>
<dbReference type="PROSITE" id="PS00201">
    <property type="entry name" value="FLAVODOXIN"/>
    <property type="match status" value="1"/>
</dbReference>
<dbReference type="Gene3D" id="3.40.50.360">
    <property type="match status" value="1"/>
</dbReference>
<dbReference type="GO" id="GO:0010181">
    <property type="term" value="F:FMN binding"/>
    <property type="evidence" value="ECO:0007669"/>
    <property type="project" value="InterPro"/>
</dbReference>
<comment type="cofactor">
    <cofactor evidence="1">
        <name>FMN</name>
        <dbReference type="ChEBI" id="CHEBI:58210"/>
    </cofactor>
</comment>